<reference evidence="2" key="1">
    <citation type="submission" date="2020-02" db="EMBL/GenBank/DDBJ databases">
        <authorList>
            <person name="Meier V. D."/>
        </authorList>
    </citation>
    <scope>NUCLEOTIDE SEQUENCE</scope>
    <source>
        <strain evidence="2">AVDCRST_MAG41</strain>
    </source>
</reference>
<feature type="non-terminal residue" evidence="2">
    <location>
        <position position="72"/>
    </location>
</feature>
<feature type="region of interest" description="Disordered" evidence="1">
    <location>
        <begin position="1"/>
        <end position="72"/>
    </location>
</feature>
<accession>A0A6J4J3N5</accession>
<feature type="compositionally biased region" description="Pro residues" evidence="1">
    <location>
        <begin position="10"/>
        <end position="25"/>
    </location>
</feature>
<dbReference type="AlphaFoldDB" id="A0A6J4J3N5"/>
<gene>
    <name evidence="2" type="ORF">AVDCRST_MAG41-2637</name>
</gene>
<evidence type="ECO:0000256" key="1">
    <source>
        <dbReference type="SAM" id="MobiDB-lite"/>
    </source>
</evidence>
<name>A0A6J4J3N5_9ACTN</name>
<protein>
    <submittedName>
        <fullName evidence="2">Uncharacterized protein</fullName>
    </submittedName>
</protein>
<evidence type="ECO:0000313" key="2">
    <source>
        <dbReference type="EMBL" id="CAA9266141.1"/>
    </source>
</evidence>
<sequence length="72" mass="7024">MGRHSRDGGTPPPPEPSPPVPPARPTPSAEDTGAWDRGTYRVVDVGLPPGAPAAFPLGGGSGGNGTAPGRSG</sequence>
<dbReference type="EMBL" id="CADCTP010000243">
    <property type="protein sequence ID" value="CAA9266141.1"/>
    <property type="molecule type" value="Genomic_DNA"/>
</dbReference>
<organism evidence="2">
    <name type="scientific">uncultured Mycobacteriales bacterium</name>
    <dbReference type="NCBI Taxonomy" id="581187"/>
    <lineage>
        <taxon>Bacteria</taxon>
        <taxon>Bacillati</taxon>
        <taxon>Actinomycetota</taxon>
        <taxon>Actinomycetes</taxon>
        <taxon>Mycobacteriales</taxon>
        <taxon>environmental samples</taxon>
    </lineage>
</organism>
<feature type="compositionally biased region" description="Low complexity" evidence="1">
    <location>
        <begin position="46"/>
        <end position="56"/>
    </location>
</feature>
<feature type="compositionally biased region" description="Gly residues" evidence="1">
    <location>
        <begin position="57"/>
        <end position="72"/>
    </location>
</feature>
<proteinExistence type="predicted"/>